<organism evidence="2 3">
    <name type="scientific">Pannus brasiliensis CCIBt3594</name>
    <dbReference type="NCBI Taxonomy" id="1427578"/>
    <lineage>
        <taxon>Bacteria</taxon>
        <taxon>Bacillati</taxon>
        <taxon>Cyanobacteriota</taxon>
        <taxon>Cyanophyceae</taxon>
        <taxon>Oscillatoriophycideae</taxon>
        <taxon>Chroococcales</taxon>
        <taxon>Microcystaceae</taxon>
        <taxon>Pannus</taxon>
    </lineage>
</organism>
<dbReference type="EMBL" id="JBAFSM010000050">
    <property type="protein sequence ID" value="MEG3439507.1"/>
    <property type="molecule type" value="Genomic_DNA"/>
</dbReference>
<keyword evidence="3" id="KW-1185">Reference proteome</keyword>
<evidence type="ECO:0000259" key="1">
    <source>
        <dbReference type="Pfam" id="PF05685"/>
    </source>
</evidence>
<dbReference type="PANTHER" id="PTHR36558">
    <property type="entry name" value="GLR1098 PROTEIN"/>
    <property type="match status" value="1"/>
</dbReference>
<keyword evidence="2" id="KW-0255">Endonuclease</keyword>
<dbReference type="AlphaFoldDB" id="A0AAW9QYN6"/>
<dbReference type="Pfam" id="PF05685">
    <property type="entry name" value="Uma2"/>
    <property type="match status" value="1"/>
</dbReference>
<accession>A0AAW9QYN6</accession>
<dbReference type="InterPro" id="IPR011335">
    <property type="entry name" value="Restrct_endonuc-II-like"/>
</dbReference>
<gene>
    <name evidence="2" type="ORF">V0288_20435</name>
</gene>
<dbReference type="InterPro" id="IPR008538">
    <property type="entry name" value="Uma2"/>
</dbReference>
<dbReference type="Gene3D" id="3.90.1570.10">
    <property type="entry name" value="tt1808, chain A"/>
    <property type="match status" value="1"/>
</dbReference>
<proteinExistence type="predicted"/>
<sequence>MIADPKSLYLTPSEYLEWEEQQPLKYGYIDGEVYAMTGGTIPHNIVAVNLTTALKNHLRGRGCKVLASDAKVGVSENGPYHYPDVTVTRDPRDRNAIRAIYHPCLIVEVLSPSTEGFDRGDKFKHYRRIDTLREYVLINSDRVNVECYRLNERGKWELTPIAPRKTGYRRKRSRSNLKAWISLYRYRWFTRRWNSIEMRIPRCDAFSVRFPGTN</sequence>
<feature type="domain" description="Putative restriction endonuclease" evidence="1">
    <location>
        <begin position="13"/>
        <end position="162"/>
    </location>
</feature>
<protein>
    <submittedName>
        <fullName evidence="2">Uma2 family endonuclease</fullName>
    </submittedName>
</protein>
<comment type="caution">
    <text evidence="2">The sequence shown here is derived from an EMBL/GenBank/DDBJ whole genome shotgun (WGS) entry which is preliminary data.</text>
</comment>
<evidence type="ECO:0000313" key="3">
    <source>
        <dbReference type="Proteomes" id="UP001328733"/>
    </source>
</evidence>
<keyword evidence="2" id="KW-0540">Nuclease</keyword>
<dbReference type="PANTHER" id="PTHR36558:SF1">
    <property type="entry name" value="RESTRICTION ENDONUCLEASE DOMAIN-CONTAINING PROTEIN-RELATED"/>
    <property type="match status" value="1"/>
</dbReference>
<name>A0AAW9QYN6_9CHRO</name>
<dbReference type="GO" id="GO:0004519">
    <property type="term" value="F:endonuclease activity"/>
    <property type="evidence" value="ECO:0007669"/>
    <property type="project" value="UniProtKB-KW"/>
</dbReference>
<dbReference type="SUPFAM" id="SSF52980">
    <property type="entry name" value="Restriction endonuclease-like"/>
    <property type="match status" value="1"/>
</dbReference>
<evidence type="ECO:0000313" key="2">
    <source>
        <dbReference type="EMBL" id="MEG3439507.1"/>
    </source>
</evidence>
<keyword evidence="2" id="KW-0378">Hydrolase</keyword>
<dbReference type="CDD" id="cd06260">
    <property type="entry name" value="DUF820-like"/>
    <property type="match status" value="1"/>
</dbReference>
<reference evidence="2 3" key="1">
    <citation type="submission" date="2024-01" db="EMBL/GenBank/DDBJ databases">
        <title>Genomic insights into the taxonomy and metabolism of the cyanobacterium Pannus brasiliensis CCIBt3594.</title>
        <authorList>
            <person name="Machado M."/>
            <person name="Botero N.B."/>
            <person name="Andreote A.P.D."/>
            <person name="Feitosa A.M.T."/>
            <person name="Popin R."/>
            <person name="Sivonen K."/>
            <person name="Fiore M.F."/>
        </authorList>
    </citation>
    <scope>NUCLEOTIDE SEQUENCE [LARGE SCALE GENOMIC DNA]</scope>
    <source>
        <strain evidence="2 3">CCIBt3594</strain>
    </source>
</reference>
<dbReference type="Proteomes" id="UP001328733">
    <property type="component" value="Unassembled WGS sequence"/>
</dbReference>
<dbReference type="InterPro" id="IPR012296">
    <property type="entry name" value="Nuclease_put_TT1808"/>
</dbReference>
<dbReference type="RefSeq" id="WP_332866991.1">
    <property type="nucleotide sequence ID" value="NZ_JBAFSM010000050.1"/>
</dbReference>